<keyword evidence="1" id="KW-1133">Transmembrane helix</keyword>
<keyword evidence="1" id="KW-0472">Membrane</keyword>
<reference evidence="3 4" key="1">
    <citation type="submission" date="2016-11" db="EMBL/GenBank/DDBJ databases">
        <title>Genome sequence of Sphingomonas jeddahensis G39.</title>
        <authorList>
            <person name="Poehlein A."/>
            <person name="Wuebbeler J.H."/>
            <person name="Steinbuechel A."/>
            <person name="Daniel R."/>
        </authorList>
    </citation>
    <scope>NUCLEOTIDE SEQUENCE [LARGE SCALE GENOMIC DNA]</scope>
    <source>
        <strain evidence="3 4">G39</strain>
    </source>
</reference>
<feature type="domain" description="TadE-like" evidence="2">
    <location>
        <begin position="13"/>
        <end position="55"/>
    </location>
</feature>
<comment type="caution">
    <text evidence="3">The sequence shown here is derived from an EMBL/GenBank/DDBJ whole genome shotgun (WGS) entry which is preliminary data.</text>
</comment>
<evidence type="ECO:0000313" key="4">
    <source>
        <dbReference type="Proteomes" id="UP000188729"/>
    </source>
</evidence>
<dbReference type="EMBL" id="MPSB01000011">
    <property type="protein sequence ID" value="ONF95509.1"/>
    <property type="molecule type" value="Genomic_DNA"/>
</dbReference>
<feature type="transmembrane region" description="Helical" evidence="1">
    <location>
        <begin position="12"/>
        <end position="33"/>
    </location>
</feature>
<sequence>MRCVQRLLGDRRGVTVVEFAIVVPVMCMMMMGLGDLLYQTYANELLSGSIQKAARDSAIQGGADQADVLDGQVIDMLAQIMQRPTASCSPTPLPGTYCSRRRSYAVFSAAGPEPFNDDNGNNLRETGECYQDLNNNGTWDAQAANGVAGQGGANEVTLYTISVTYPRIFPVPALFGWSSSQTISAQTLLKNQPYASRIDPTVTWKCN</sequence>
<dbReference type="Proteomes" id="UP000188729">
    <property type="component" value="Unassembled WGS sequence"/>
</dbReference>
<evidence type="ECO:0000259" key="2">
    <source>
        <dbReference type="Pfam" id="PF07811"/>
    </source>
</evidence>
<evidence type="ECO:0000313" key="3">
    <source>
        <dbReference type="EMBL" id="ONF95509.1"/>
    </source>
</evidence>
<dbReference type="InterPro" id="IPR012495">
    <property type="entry name" value="TadE-like_dom"/>
</dbReference>
<keyword evidence="4" id="KW-1185">Reference proteome</keyword>
<accession>A0A1V2ETL2</accession>
<organism evidence="3 4">
    <name type="scientific">Sphingomonas jeddahensis</name>
    <dbReference type="NCBI Taxonomy" id="1915074"/>
    <lineage>
        <taxon>Bacteria</taxon>
        <taxon>Pseudomonadati</taxon>
        <taxon>Pseudomonadota</taxon>
        <taxon>Alphaproteobacteria</taxon>
        <taxon>Sphingomonadales</taxon>
        <taxon>Sphingomonadaceae</taxon>
        <taxon>Sphingomonas</taxon>
    </lineage>
</organism>
<keyword evidence="1" id="KW-0812">Transmembrane</keyword>
<dbReference type="AlphaFoldDB" id="A0A1V2ETL2"/>
<proteinExistence type="predicted"/>
<dbReference type="STRING" id="1915074.SPHI_24080"/>
<name>A0A1V2ETL2_9SPHN</name>
<dbReference type="OrthoDB" id="7306064at2"/>
<protein>
    <submittedName>
        <fullName evidence="3">TadE-like protein</fullName>
    </submittedName>
</protein>
<evidence type="ECO:0000256" key="1">
    <source>
        <dbReference type="SAM" id="Phobius"/>
    </source>
</evidence>
<dbReference type="Pfam" id="PF07811">
    <property type="entry name" value="TadE"/>
    <property type="match status" value="1"/>
</dbReference>
<gene>
    <name evidence="3" type="ORF">SPHI_24080</name>
</gene>